<proteinExistence type="predicted"/>
<dbReference type="EMBL" id="AWTC01000004">
    <property type="protein sequence ID" value="EST12731.1"/>
    <property type="molecule type" value="Genomic_DNA"/>
</dbReference>
<protein>
    <submittedName>
        <fullName evidence="1">Uncharacterized protein</fullName>
    </submittedName>
</protein>
<comment type="caution">
    <text evidence="1">The sequence shown here is derived from an EMBL/GenBank/DDBJ whole genome shotgun (WGS) entry which is preliminary data.</text>
</comment>
<gene>
    <name evidence="1" type="ORF">P343_04955</name>
</gene>
<reference evidence="1 2" key="1">
    <citation type="journal article" date="2013" name="Genome Announc.">
        <title>Genome Sequence of Sporolactobacillus laevolacticus DSM442, an Efficient Polymer-Grade D-Lactate Producer from Agricultural Waste Cottonseed as a Nitrogen Source.</title>
        <authorList>
            <person name="Wang H."/>
            <person name="Wang L."/>
            <person name="Ju J."/>
            <person name="Yu B."/>
            <person name="Ma Y."/>
        </authorList>
    </citation>
    <scope>NUCLEOTIDE SEQUENCE [LARGE SCALE GENOMIC DNA]</scope>
    <source>
        <strain evidence="1 2">DSM 442</strain>
    </source>
</reference>
<evidence type="ECO:0000313" key="1">
    <source>
        <dbReference type="EMBL" id="EST12731.1"/>
    </source>
</evidence>
<evidence type="ECO:0000313" key="2">
    <source>
        <dbReference type="Proteomes" id="UP000018296"/>
    </source>
</evidence>
<organism evidence="1 2">
    <name type="scientific">Sporolactobacillus laevolacticus DSM 442</name>
    <dbReference type="NCBI Taxonomy" id="1395513"/>
    <lineage>
        <taxon>Bacteria</taxon>
        <taxon>Bacillati</taxon>
        <taxon>Bacillota</taxon>
        <taxon>Bacilli</taxon>
        <taxon>Bacillales</taxon>
        <taxon>Sporolactobacillaceae</taxon>
        <taxon>Sporolactobacillus</taxon>
    </lineage>
</organism>
<dbReference type="AlphaFoldDB" id="V6J0Q9"/>
<dbReference type="PATRIC" id="fig|1395513.3.peg.1014"/>
<sequence>MAASTFIPIIGWYGRIAKGGESLYKTAKGLEAADQSLKAYDQASRTLKMSTTTTYK</sequence>
<dbReference type="Proteomes" id="UP000018296">
    <property type="component" value="Unassembled WGS sequence"/>
</dbReference>
<keyword evidence="2" id="KW-1185">Reference proteome</keyword>
<accession>V6J0Q9</accession>
<name>V6J0Q9_9BACL</name>